<accession>A0AAX4JAJ5</accession>
<evidence type="ECO:0000256" key="1">
    <source>
        <dbReference type="SAM" id="MobiDB-lite"/>
    </source>
</evidence>
<reference evidence="2" key="1">
    <citation type="journal article" date="2024" name="BMC Genomics">
        <title>Functional annotation of a divergent genome using sequence and structure-based similarity.</title>
        <authorList>
            <person name="Svedberg D."/>
            <person name="Winiger R.R."/>
            <person name="Berg A."/>
            <person name="Sharma H."/>
            <person name="Tellgren-Roth C."/>
            <person name="Debrunner-Vossbrinck B.A."/>
            <person name="Vossbrinck C.R."/>
            <person name="Barandun J."/>
        </authorList>
    </citation>
    <scope>NUCLEOTIDE SEQUENCE</scope>
    <source>
        <strain evidence="2">Illinois isolate</strain>
    </source>
</reference>
<feature type="region of interest" description="Disordered" evidence="1">
    <location>
        <begin position="1"/>
        <end position="27"/>
    </location>
</feature>
<dbReference type="KEGG" id="vnx:VNE69_03099"/>
<sequence length="295" mass="34378">MHIPQSNKRKESIPSSSEDEKNIPLKKRNPFLNKTNISDIQFDVAQTNISPEVSSDYNNFNLYDKQKFVYQTSESGKIKSTLHNKKNQNDDNGLKSAKKHVAEYETINCVDSKYEYEVYFTKRSIISKIFYNFSKSLINHVNKIKEALRRVNIEATTKCLLTERLEVCNCCFDYIGTWTSHGSRYTDSSINIILFYSNIPVKLKILRDKYKIIEIFQSIKFCLIQVCLQSLTIEEIDAFTLIEQRILRLFRSLAQINENCTTIVTNLQIIRKKYGKLQRDNQISKASNFIGKSFL</sequence>
<keyword evidence="3" id="KW-1185">Reference proteome</keyword>
<dbReference type="GeneID" id="90540695"/>
<organism evidence="2 3">
    <name type="scientific">Vairimorpha necatrix</name>
    <dbReference type="NCBI Taxonomy" id="6039"/>
    <lineage>
        <taxon>Eukaryota</taxon>
        <taxon>Fungi</taxon>
        <taxon>Fungi incertae sedis</taxon>
        <taxon>Microsporidia</taxon>
        <taxon>Nosematidae</taxon>
        <taxon>Vairimorpha</taxon>
    </lineage>
</organism>
<gene>
    <name evidence="2" type="ORF">VNE69_03099</name>
</gene>
<protein>
    <submittedName>
        <fullName evidence="2">Uncharacterized protein</fullName>
    </submittedName>
</protein>
<feature type="compositionally biased region" description="Basic and acidic residues" evidence="1">
    <location>
        <begin position="8"/>
        <end position="23"/>
    </location>
</feature>
<dbReference type="EMBL" id="CP142728">
    <property type="protein sequence ID" value="WUR02878.1"/>
    <property type="molecule type" value="Genomic_DNA"/>
</dbReference>
<proteinExistence type="predicted"/>
<dbReference type="RefSeq" id="XP_065329023.1">
    <property type="nucleotide sequence ID" value="XM_065472951.1"/>
</dbReference>
<evidence type="ECO:0000313" key="3">
    <source>
        <dbReference type="Proteomes" id="UP001334084"/>
    </source>
</evidence>
<evidence type="ECO:0000313" key="2">
    <source>
        <dbReference type="EMBL" id="WUR02878.1"/>
    </source>
</evidence>
<dbReference type="Proteomes" id="UP001334084">
    <property type="component" value="Chromosome 3"/>
</dbReference>
<dbReference type="AlphaFoldDB" id="A0AAX4JAJ5"/>
<name>A0AAX4JAJ5_9MICR</name>